<dbReference type="GO" id="GO:0034728">
    <property type="term" value="P:nucleosome organization"/>
    <property type="evidence" value="ECO:0007669"/>
    <property type="project" value="TreeGrafter"/>
</dbReference>
<dbReference type="GO" id="GO:0042393">
    <property type="term" value="F:histone binding"/>
    <property type="evidence" value="ECO:0007669"/>
    <property type="project" value="TreeGrafter"/>
</dbReference>
<evidence type="ECO:0000259" key="1">
    <source>
        <dbReference type="Pfam" id="PF14633"/>
    </source>
</evidence>
<organism evidence="2 3">
    <name type="scientific">Teladorsagia circumcincta</name>
    <name type="common">Brown stomach worm</name>
    <name type="synonym">Ostertagia circumcincta</name>
    <dbReference type="NCBI Taxonomy" id="45464"/>
    <lineage>
        <taxon>Eukaryota</taxon>
        <taxon>Metazoa</taxon>
        <taxon>Ecdysozoa</taxon>
        <taxon>Nematoda</taxon>
        <taxon>Chromadorea</taxon>
        <taxon>Rhabditida</taxon>
        <taxon>Rhabditina</taxon>
        <taxon>Rhabditomorpha</taxon>
        <taxon>Strongyloidea</taxon>
        <taxon>Trichostrongylidae</taxon>
        <taxon>Teladorsagia</taxon>
    </lineage>
</organism>
<dbReference type="PANTHER" id="PTHR10145:SF6">
    <property type="entry name" value="TRANSCRIPTION ELONGATION FACTOR SPT6"/>
    <property type="match status" value="1"/>
</dbReference>
<proteinExistence type="predicted"/>
<evidence type="ECO:0000313" key="2">
    <source>
        <dbReference type="EMBL" id="PIO58077.1"/>
    </source>
</evidence>
<gene>
    <name evidence="2" type="ORF">TELCIR_20496</name>
</gene>
<protein>
    <recommendedName>
        <fullName evidence="1">Spt6 SH2 domain-containing protein</fullName>
    </recommendedName>
</protein>
<dbReference type="InterPro" id="IPR035018">
    <property type="entry name" value="Spt6_SH2_C"/>
</dbReference>
<dbReference type="OrthoDB" id="343921at2759"/>
<dbReference type="InterPro" id="IPR035420">
    <property type="entry name" value="Spt6_SH2"/>
</dbReference>
<dbReference type="Proteomes" id="UP000230423">
    <property type="component" value="Unassembled WGS sequence"/>
</dbReference>
<dbReference type="GO" id="GO:0031491">
    <property type="term" value="F:nucleosome binding"/>
    <property type="evidence" value="ECO:0007669"/>
    <property type="project" value="TreeGrafter"/>
</dbReference>
<dbReference type="GO" id="GO:0008023">
    <property type="term" value="C:transcription elongation factor complex"/>
    <property type="evidence" value="ECO:0007669"/>
    <property type="project" value="TreeGrafter"/>
</dbReference>
<dbReference type="PANTHER" id="PTHR10145">
    <property type="entry name" value="TRANSCRIPTION ELONGATION FACTOR SPT6"/>
    <property type="match status" value="1"/>
</dbReference>
<dbReference type="GO" id="GO:0140673">
    <property type="term" value="P:transcription elongation-coupled chromatin remodeling"/>
    <property type="evidence" value="ECO:0007669"/>
    <property type="project" value="InterPro"/>
</dbReference>
<dbReference type="CDD" id="cd09928">
    <property type="entry name" value="SH2_Cterm_SPT6_like"/>
    <property type="match status" value="1"/>
</dbReference>
<feature type="domain" description="Spt6 SH2" evidence="1">
    <location>
        <begin position="37"/>
        <end position="122"/>
    </location>
</feature>
<dbReference type="InterPro" id="IPR017072">
    <property type="entry name" value="TF_Spt6"/>
</dbReference>
<sequence>MVFNVRGTSHRKENWDHHPLFHVPLDVICHNRSSHSNYFMEGVFSEERDRIDARLREEKRASPARIPYTLTASRTYPAKFVLSYLARVKPCHEYISVTSEGLKFRQKFFSSLDSLLAWFKVHFREPPPG</sequence>
<dbReference type="Pfam" id="PF14633">
    <property type="entry name" value="SH2_2"/>
    <property type="match status" value="1"/>
</dbReference>
<name>A0A2G9TJC8_TELCI</name>
<dbReference type="EMBL" id="KZ362491">
    <property type="protein sequence ID" value="PIO58077.1"/>
    <property type="molecule type" value="Genomic_DNA"/>
</dbReference>
<evidence type="ECO:0000313" key="3">
    <source>
        <dbReference type="Proteomes" id="UP000230423"/>
    </source>
</evidence>
<dbReference type="SUPFAM" id="SSF55550">
    <property type="entry name" value="SH2 domain"/>
    <property type="match status" value="1"/>
</dbReference>
<dbReference type="InterPro" id="IPR036860">
    <property type="entry name" value="SH2_dom_sf"/>
</dbReference>
<dbReference type="AlphaFoldDB" id="A0A2G9TJC8"/>
<accession>A0A2G9TJC8</accession>
<feature type="non-terminal residue" evidence="2">
    <location>
        <position position="129"/>
    </location>
</feature>
<reference evidence="2 3" key="1">
    <citation type="submission" date="2015-09" db="EMBL/GenBank/DDBJ databases">
        <title>Draft genome of the parasitic nematode Teladorsagia circumcincta isolate WARC Sus (inbred).</title>
        <authorList>
            <person name="Mitreva M."/>
        </authorList>
    </citation>
    <scope>NUCLEOTIDE SEQUENCE [LARGE SCALE GENOMIC DNA]</scope>
    <source>
        <strain evidence="2 3">S</strain>
    </source>
</reference>
<keyword evidence="3" id="KW-1185">Reference proteome</keyword>
<dbReference type="Gene3D" id="3.30.505.10">
    <property type="entry name" value="SH2 domain"/>
    <property type="match status" value="1"/>
</dbReference>